<feature type="transmembrane region" description="Helical" evidence="2">
    <location>
        <begin position="649"/>
        <end position="673"/>
    </location>
</feature>
<dbReference type="Gene3D" id="3.40.50.10490">
    <property type="entry name" value="Glucose-6-phosphate isomerase like protein, domain 1"/>
    <property type="match status" value="1"/>
</dbReference>
<dbReference type="EMBL" id="HBIW01017403">
    <property type="protein sequence ID" value="CAE0699567.1"/>
    <property type="molecule type" value="Transcribed_RNA"/>
</dbReference>
<evidence type="ECO:0000256" key="1">
    <source>
        <dbReference type="SAM" id="MobiDB-lite"/>
    </source>
</evidence>
<evidence type="ECO:0000313" key="6">
    <source>
        <dbReference type="Proteomes" id="UP000789595"/>
    </source>
</evidence>
<dbReference type="AlphaFoldDB" id="A0A7S4E9Z9"/>
<dbReference type="Proteomes" id="UP000789595">
    <property type="component" value="Unassembled WGS sequence"/>
</dbReference>
<keyword evidence="6" id="KW-1185">Reference proteome</keyword>
<protein>
    <recommendedName>
        <fullName evidence="3">Glutamine amidotransferase type-2 domain-containing protein</fullName>
    </recommendedName>
</protein>
<dbReference type="OrthoDB" id="205092at2759"/>
<name>A0A7S4E9Z9_9STRA</name>
<feature type="region of interest" description="Disordered" evidence="1">
    <location>
        <begin position="1050"/>
        <end position="1098"/>
    </location>
</feature>
<gene>
    <name evidence="4" type="ORF">PCAL00307_LOCUS15003</name>
    <name evidence="5" type="ORF">PECAL_1P23590</name>
</gene>
<accession>A0A7S4E9Z9</accession>
<dbReference type="PROSITE" id="PS51278">
    <property type="entry name" value="GATASE_TYPE_2"/>
    <property type="match status" value="1"/>
</dbReference>
<feature type="domain" description="Glutamine amidotransferase type-2" evidence="3">
    <location>
        <begin position="2"/>
        <end position="339"/>
    </location>
</feature>
<dbReference type="Gene3D" id="3.60.20.10">
    <property type="entry name" value="Glutamine Phosphoribosylpyrophosphate, subunit 1, domain 1"/>
    <property type="match status" value="1"/>
</dbReference>
<feature type="transmembrane region" description="Helical" evidence="2">
    <location>
        <begin position="685"/>
        <end position="708"/>
    </location>
</feature>
<proteinExistence type="predicted"/>
<dbReference type="InterPro" id="IPR017932">
    <property type="entry name" value="GATase_2_dom"/>
</dbReference>
<evidence type="ECO:0000259" key="3">
    <source>
        <dbReference type="PROSITE" id="PS51278"/>
    </source>
</evidence>
<organism evidence="4">
    <name type="scientific">Pelagomonas calceolata</name>
    <dbReference type="NCBI Taxonomy" id="35677"/>
    <lineage>
        <taxon>Eukaryota</taxon>
        <taxon>Sar</taxon>
        <taxon>Stramenopiles</taxon>
        <taxon>Ochrophyta</taxon>
        <taxon>Pelagophyceae</taxon>
        <taxon>Pelagomonadales</taxon>
        <taxon>Pelagomonadaceae</taxon>
        <taxon>Pelagomonas</taxon>
    </lineage>
</organism>
<dbReference type="EMBL" id="CAKKNE010000001">
    <property type="protein sequence ID" value="CAH0365897.1"/>
    <property type="molecule type" value="Genomic_DNA"/>
</dbReference>
<reference evidence="4" key="1">
    <citation type="submission" date="2021-01" db="EMBL/GenBank/DDBJ databases">
        <authorList>
            <person name="Corre E."/>
            <person name="Pelletier E."/>
            <person name="Niang G."/>
            <person name="Scheremetjew M."/>
            <person name="Finn R."/>
            <person name="Kale V."/>
            <person name="Holt S."/>
            <person name="Cochrane G."/>
            <person name="Meng A."/>
            <person name="Brown T."/>
            <person name="Cohen L."/>
        </authorList>
    </citation>
    <scope>NUCLEOTIDE SEQUENCE</scope>
    <source>
        <strain evidence="4">CCMP1756</strain>
    </source>
</reference>
<sequence>MCGNLGLLLGEDCAFSAEDAAEAMTRVVAMRGAQSYGFWRATPSQLSVHRAVLRKRADLATTLRSALARKGRCQKDQRPLVVGAHLRFATSSRSFAKEAHPHSWLGPVRTEVNGIKTTRIVLCTHNGDFEALDIGKLFGGDSRPMALDELRRWLSVRLGRPAPCAADSCALAGCLDLLFAAGDATSAARLALARLDDIRAGDATLRSTLIDGLKAGLDADALTKLLKERYPSNMAPLSAPDAQRIAKDALAEFQKGDLRTAVVRVLKNAHGAFGVAAHASAAPGAVVLGSVKQPMIVGIGRGFVAYASERAALHVGCVGSHLEARYVLREGDVISVVSGTGDHCGAVLQRATLADGSFSTLEDFDGVSELMARPVSPSQFGGDVVGKDLADLPAVLRAITRSFEDGPNKMTASAFSSKLFDAQRRASSHLDLVIIGVECSLWVAEQWAVNLRAACPSLRVVVASSNKALAALTACHNAITCNGATPSETVFPPGLKASQACRHALALAVSHSGQSFPTLHAARALKAAGADVFCVAGQLDVVIADDVIGQQFAPGSPVTDRVFSTNAGIRLAEAASLTTAATHHLLTELLVRVARAAPARDVALSRHDLDELATLARTSVERDLPKLCGGAHDAAVVGRAWGDHAVEPLIAFTAALIYILVTVTAGLPIAHAIAQACGLSKGSPWNYVILFADALLYTFFTVVFSLLLRLIQGRTLLARFGKRTCLVLDVPMVHQCAVAFAQKLFGLSYGLNGCEFAGGNPGDHAVHKCLHRIVRGTLVAVGVPDGRLKALVDVECATFLTALQLKSLSNWGVGAEVCTVGHHSYTPDVVDRAVIFDFDRPKFLSEVRHNMGSTVEPVARRMLYLAEPTPSPPNVRGRVVGAVSHGSEQDLAGALASHAVVEALYEGRVASLERLVAFYVLFHAMAERVSRVSRFFFYLRFDTWRSQAGTRVATTPSPTSPAAAVSVATGLMDDVRRVESSAAFRDSMHRSRYGGSVLDFSGRGNRTARDVMDRSWRPGLMDMSHRSLTLNDVSAYSNLGLDLSSSGPSGYRFRLPQSSSDPSPPHLAAQPSVVHEDGSHHTQDSKESPEELRPAHAA</sequence>
<keyword evidence="2" id="KW-0812">Transmembrane</keyword>
<evidence type="ECO:0000313" key="4">
    <source>
        <dbReference type="EMBL" id="CAE0699567.1"/>
    </source>
</evidence>
<feature type="compositionally biased region" description="Basic and acidic residues" evidence="1">
    <location>
        <begin position="1074"/>
        <end position="1098"/>
    </location>
</feature>
<dbReference type="InterPro" id="IPR029055">
    <property type="entry name" value="Ntn_hydrolases_N"/>
</dbReference>
<evidence type="ECO:0000313" key="5">
    <source>
        <dbReference type="EMBL" id="CAH0365897.1"/>
    </source>
</evidence>
<reference evidence="5" key="2">
    <citation type="submission" date="2021-11" db="EMBL/GenBank/DDBJ databases">
        <authorList>
            <consortium name="Genoscope - CEA"/>
            <person name="William W."/>
        </authorList>
    </citation>
    <scope>NUCLEOTIDE SEQUENCE</scope>
</reference>
<evidence type="ECO:0000256" key="2">
    <source>
        <dbReference type="SAM" id="Phobius"/>
    </source>
</evidence>
<keyword evidence="2" id="KW-1133">Transmembrane helix</keyword>
<keyword evidence="2" id="KW-0472">Membrane</keyword>